<keyword evidence="13" id="KW-1185">Reference proteome</keyword>
<dbReference type="CDD" id="cd15862">
    <property type="entry name" value="SNARE_Vti1"/>
    <property type="match status" value="1"/>
</dbReference>
<dbReference type="PANTHER" id="PTHR21230">
    <property type="entry name" value="VESICLE TRANSPORT V-SNARE PROTEIN VTI1-RELATED"/>
    <property type="match status" value="1"/>
</dbReference>
<dbReference type="GO" id="GO:0006886">
    <property type="term" value="P:intracellular protein transport"/>
    <property type="evidence" value="ECO:0007669"/>
    <property type="project" value="InterPro"/>
</dbReference>
<protein>
    <submittedName>
        <fullName evidence="12">Vesicle transport v-snare protein</fullName>
    </submittedName>
</protein>
<dbReference type="GO" id="GO:0016236">
    <property type="term" value="P:macroautophagy"/>
    <property type="evidence" value="ECO:0007669"/>
    <property type="project" value="TreeGrafter"/>
</dbReference>
<dbReference type="SUPFAM" id="SSF58038">
    <property type="entry name" value="SNARE fusion complex"/>
    <property type="match status" value="1"/>
</dbReference>
<dbReference type="Gene3D" id="1.20.58.400">
    <property type="entry name" value="t-snare proteins"/>
    <property type="match status" value="1"/>
</dbReference>
<reference evidence="12" key="1">
    <citation type="journal article" date="2020" name="Mol. Plant Microbe Interact.">
        <title>Genome Sequence of the Biocontrol Agent Coniothyrium minitans strain Conio (IMI 134523).</title>
        <authorList>
            <person name="Patel D."/>
            <person name="Shittu T.A."/>
            <person name="Baroncelli R."/>
            <person name="Muthumeenakshi S."/>
            <person name="Osborne T.H."/>
            <person name="Janganan T.K."/>
            <person name="Sreenivasaprasad S."/>
        </authorList>
    </citation>
    <scope>NUCLEOTIDE SEQUENCE</scope>
    <source>
        <strain evidence="12">Conio</strain>
    </source>
</reference>
<evidence type="ECO:0000256" key="10">
    <source>
        <dbReference type="SAM" id="MobiDB-lite"/>
    </source>
</evidence>
<dbReference type="GO" id="GO:0048280">
    <property type="term" value="P:vesicle fusion with Golgi apparatus"/>
    <property type="evidence" value="ECO:0007669"/>
    <property type="project" value="TreeGrafter"/>
</dbReference>
<keyword evidence="6" id="KW-1133">Transmembrane helix</keyword>
<keyword evidence="5" id="KW-0653">Protein transport</keyword>
<dbReference type="GO" id="GO:0000149">
    <property type="term" value="F:SNARE binding"/>
    <property type="evidence" value="ECO:0007669"/>
    <property type="project" value="TreeGrafter"/>
</dbReference>
<evidence type="ECO:0000256" key="4">
    <source>
        <dbReference type="ARBA" id="ARBA00022692"/>
    </source>
</evidence>
<dbReference type="OrthoDB" id="17560at2759"/>
<keyword evidence="4" id="KW-0812">Transmembrane</keyword>
<dbReference type="GO" id="GO:0042147">
    <property type="term" value="P:retrograde transport, endosome to Golgi"/>
    <property type="evidence" value="ECO:0007669"/>
    <property type="project" value="TreeGrafter"/>
</dbReference>
<dbReference type="Pfam" id="PF05008">
    <property type="entry name" value="V-SNARE"/>
    <property type="match status" value="1"/>
</dbReference>
<gene>
    <name evidence="12" type="ORF">PMIN01_03615</name>
</gene>
<dbReference type="InterPro" id="IPR029058">
    <property type="entry name" value="AB_hydrolase_fold"/>
</dbReference>
<feature type="domain" description="T-SNARE coiled-coil homology" evidence="11">
    <location>
        <begin position="126"/>
        <end position="193"/>
    </location>
</feature>
<evidence type="ECO:0000256" key="1">
    <source>
        <dbReference type="ARBA" id="ARBA00004211"/>
    </source>
</evidence>
<dbReference type="InterPro" id="IPR002925">
    <property type="entry name" value="Dienelactn_hydro"/>
</dbReference>
<accession>A0A9P6GMB8</accession>
<evidence type="ECO:0000259" key="11">
    <source>
        <dbReference type="SMART" id="SM00397"/>
    </source>
</evidence>
<dbReference type="InterPro" id="IPR010989">
    <property type="entry name" value="SNARE"/>
</dbReference>
<evidence type="ECO:0000256" key="2">
    <source>
        <dbReference type="ARBA" id="ARBA00006108"/>
    </source>
</evidence>
<evidence type="ECO:0000313" key="12">
    <source>
        <dbReference type="EMBL" id="KAF9738332.1"/>
    </source>
</evidence>
<dbReference type="EMBL" id="WJXW01000003">
    <property type="protein sequence ID" value="KAF9738332.1"/>
    <property type="molecule type" value="Genomic_DNA"/>
</dbReference>
<dbReference type="GO" id="GO:0005484">
    <property type="term" value="F:SNAP receptor activity"/>
    <property type="evidence" value="ECO:0007669"/>
    <property type="project" value="TreeGrafter"/>
</dbReference>
<dbReference type="GO" id="GO:0012507">
    <property type="term" value="C:ER to Golgi transport vesicle membrane"/>
    <property type="evidence" value="ECO:0007669"/>
    <property type="project" value="TreeGrafter"/>
</dbReference>
<dbReference type="SUPFAM" id="SSF53474">
    <property type="entry name" value="alpha/beta-Hydrolases"/>
    <property type="match status" value="1"/>
</dbReference>
<sequence length="646" mass="70575">MSLVDADAGTERFSGYEADLKLVQADLNQQIEVIKESTGEPRKAAISKAERALEESEELIDQMRLEKSNIPANLKSKYNARFRNLEHDLDEAKRKIQSYSSDRSKLFGDRYTDNPDTDAQLEQRQQLLSGTDRLQRSSGRLTAAQRMALETEEIGAGTLSDLSRQREQIVSTRERLLESEGYTDRSIKTLKSMARRMATNRIITIAIITMHSPTVNPLHSEVTKAPRAPRARKLNVPRNGIHPNKAGYCFRGGVATGEPQGTIETLYGVRTYVARPPSTSTSTSTIVSFTDGFGLDLVNNKILADAYASATGIRVLVPDIIPGGPMPVWVLDTMEAAMGPVDLCDISGQFKRIAGFASILRHFVPFMYRARPTLPATMNVCLEYTRKVKADLPVGGKLGVAGFCWGGYFGVNLCAETAKEGGDERLVDAAFAAHPSFLNAPDQIVDAVLKFKSPLVVARAELDGGLKAPAAEAAEATLRQKVGNGDGENGYNYQITTYKGVDHGFAIRAKPGDEVGAAAADGAKEQAINWRSASREQLQQQLHAVLQQPDKIPSESSTASNAPRDSSPDSYASSTSRTFEFEADPQDCPPSTYHVPWLGGSCTPSPRARAPMYHTMLRNWAMVNCTSLYKNSSGPTHSTWPRDVVL</sequence>
<evidence type="ECO:0000313" key="13">
    <source>
        <dbReference type="Proteomes" id="UP000756921"/>
    </source>
</evidence>
<evidence type="ECO:0000256" key="5">
    <source>
        <dbReference type="ARBA" id="ARBA00022927"/>
    </source>
</evidence>
<dbReference type="Gene3D" id="1.20.5.110">
    <property type="match status" value="1"/>
</dbReference>
<comment type="subcellular location">
    <subcellularLocation>
        <location evidence="1">Membrane</location>
        <topology evidence="1">Single-pass type IV membrane protein</topology>
    </subcellularLocation>
</comment>
<dbReference type="GO" id="GO:0031902">
    <property type="term" value="C:late endosome membrane"/>
    <property type="evidence" value="ECO:0007669"/>
    <property type="project" value="TreeGrafter"/>
</dbReference>
<keyword evidence="8" id="KW-0472">Membrane</keyword>
<dbReference type="InterPro" id="IPR000727">
    <property type="entry name" value="T_SNARE_dom"/>
</dbReference>
<name>A0A9P6GMB8_9PLEO</name>
<evidence type="ECO:0000256" key="8">
    <source>
        <dbReference type="ARBA" id="ARBA00023136"/>
    </source>
</evidence>
<evidence type="ECO:0000256" key="7">
    <source>
        <dbReference type="ARBA" id="ARBA00023054"/>
    </source>
</evidence>
<evidence type="ECO:0000256" key="3">
    <source>
        <dbReference type="ARBA" id="ARBA00022448"/>
    </source>
</evidence>
<evidence type="ECO:0000256" key="6">
    <source>
        <dbReference type="ARBA" id="ARBA00022989"/>
    </source>
</evidence>
<dbReference type="GO" id="GO:0005794">
    <property type="term" value="C:Golgi apparatus"/>
    <property type="evidence" value="ECO:0007669"/>
    <property type="project" value="TreeGrafter"/>
</dbReference>
<dbReference type="Pfam" id="PF01738">
    <property type="entry name" value="DLH"/>
    <property type="match status" value="1"/>
</dbReference>
<dbReference type="FunFam" id="1.20.5.110:FF:000002">
    <property type="entry name" value="Vesicle transport through interaction with t-SNAREsB"/>
    <property type="match status" value="1"/>
</dbReference>
<dbReference type="GO" id="GO:0031201">
    <property type="term" value="C:SNARE complex"/>
    <property type="evidence" value="ECO:0007669"/>
    <property type="project" value="TreeGrafter"/>
</dbReference>
<dbReference type="Gene3D" id="3.40.50.1820">
    <property type="entry name" value="alpha/beta hydrolase"/>
    <property type="match status" value="1"/>
</dbReference>
<dbReference type="InterPro" id="IPR038407">
    <property type="entry name" value="v-SNARE_N_sf"/>
</dbReference>
<dbReference type="Pfam" id="PF12352">
    <property type="entry name" value="V-SNARE_C"/>
    <property type="match status" value="1"/>
</dbReference>
<feature type="region of interest" description="Disordered" evidence="10">
    <location>
        <begin position="543"/>
        <end position="587"/>
    </location>
</feature>
<dbReference type="InterPro" id="IPR007705">
    <property type="entry name" value="Vesicle_trsprt_v-SNARE_N"/>
</dbReference>
<comment type="caution">
    <text evidence="12">The sequence shown here is derived from an EMBL/GenBank/DDBJ whole genome shotgun (WGS) entry which is preliminary data.</text>
</comment>
<proteinExistence type="inferred from homology"/>
<dbReference type="SUPFAM" id="SSF47661">
    <property type="entry name" value="t-snare proteins"/>
    <property type="match status" value="1"/>
</dbReference>
<keyword evidence="7 9" id="KW-0175">Coiled coil</keyword>
<evidence type="ECO:0000256" key="9">
    <source>
        <dbReference type="SAM" id="Coils"/>
    </source>
</evidence>
<dbReference type="SMART" id="SM00397">
    <property type="entry name" value="t_SNARE"/>
    <property type="match status" value="1"/>
</dbReference>
<feature type="coiled-coil region" evidence="9">
    <location>
        <begin position="42"/>
        <end position="102"/>
    </location>
</feature>
<dbReference type="GO" id="GO:0006891">
    <property type="term" value="P:intra-Golgi vesicle-mediated transport"/>
    <property type="evidence" value="ECO:0007669"/>
    <property type="project" value="TreeGrafter"/>
</dbReference>
<dbReference type="Proteomes" id="UP000756921">
    <property type="component" value="Unassembled WGS sequence"/>
</dbReference>
<feature type="compositionally biased region" description="Low complexity" evidence="10">
    <location>
        <begin position="562"/>
        <end position="578"/>
    </location>
</feature>
<dbReference type="AlphaFoldDB" id="A0A9P6GMB8"/>
<organism evidence="12 13">
    <name type="scientific">Paraphaeosphaeria minitans</name>
    <dbReference type="NCBI Taxonomy" id="565426"/>
    <lineage>
        <taxon>Eukaryota</taxon>
        <taxon>Fungi</taxon>
        <taxon>Dikarya</taxon>
        <taxon>Ascomycota</taxon>
        <taxon>Pezizomycotina</taxon>
        <taxon>Dothideomycetes</taxon>
        <taxon>Pleosporomycetidae</taxon>
        <taxon>Pleosporales</taxon>
        <taxon>Massarineae</taxon>
        <taxon>Didymosphaeriaceae</taxon>
        <taxon>Paraphaeosphaeria</taxon>
    </lineage>
</organism>
<dbReference type="PANTHER" id="PTHR21230:SF26">
    <property type="entry name" value="VESICLE TRANSPORT THROUGH INTERACTION WITH T-SNARES HOMOLOG 1A"/>
    <property type="match status" value="1"/>
</dbReference>
<comment type="similarity">
    <text evidence="2">Belongs to the VTI1 family.</text>
</comment>
<dbReference type="GO" id="GO:0005789">
    <property type="term" value="C:endoplasmic reticulum membrane"/>
    <property type="evidence" value="ECO:0007669"/>
    <property type="project" value="TreeGrafter"/>
</dbReference>
<keyword evidence="3" id="KW-0813">Transport</keyword>
<dbReference type="GO" id="GO:0005829">
    <property type="term" value="C:cytosol"/>
    <property type="evidence" value="ECO:0007669"/>
    <property type="project" value="GOC"/>
</dbReference>
<dbReference type="GO" id="GO:0016787">
    <property type="term" value="F:hydrolase activity"/>
    <property type="evidence" value="ECO:0007669"/>
    <property type="project" value="InterPro"/>
</dbReference>
<dbReference type="GO" id="GO:0006896">
    <property type="term" value="P:Golgi to vacuole transport"/>
    <property type="evidence" value="ECO:0007669"/>
    <property type="project" value="TreeGrafter"/>
</dbReference>